<protein>
    <submittedName>
        <fullName evidence="2">Peptidase M23</fullName>
    </submittedName>
</protein>
<evidence type="ECO:0000259" key="1">
    <source>
        <dbReference type="PROSITE" id="PS51782"/>
    </source>
</evidence>
<evidence type="ECO:0000313" key="3">
    <source>
        <dbReference type="Proteomes" id="UP001208567"/>
    </source>
</evidence>
<dbReference type="PANTHER" id="PTHR33734:SF22">
    <property type="entry name" value="MEMBRANE-BOUND LYTIC MUREIN TRANSGLYCOSYLASE D"/>
    <property type="match status" value="1"/>
</dbReference>
<sequence>MAIDLVKENIECEQLLGENFTDSVIKAEYVIPDTHPDVYQVLMLEAKPFITNKEVMQDKVFLEGQIEYNVLYLAREEENSGIYNVTYTGKFSNNVDLLGAGHKMPCEAECFVEHIEPVVVNERKIAIEGVVKLKAGVYRNYDFEMIKDISGVRDIQLLKDGASVDKVVGNVDGDLIVKSHIQIPMDKPQVGTVLKCDINLHKKDVKLLEGKIQVGAFAHVELLYRGKDTREVCYVEDDVFVNKELDAENIDSTMDNYTDFRVEAMEFDVKEDDLGEKRIVDVEALVKSNTRVMYKAHMDTIEDAYSPSMTMNMTKKDYELNVMHGQSTEEAIVKGNIELSQDMPRPVAIIMTNGRVCVTDKKIVEDKVVVEGLLNVDVLYRTADEDKYVYTVYEEIPFSCGVDMAGAKIDMQSTIRAALESIDATIEANTIGIKAIIEVYARVNYTTHKDFLVDVVPMEGDVPKKKASITIYVVQNGDNLWKIAKRYNTTIDNLMKVNELDNPEAVSDGQTLIIPGRAVI</sequence>
<dbReference type="RefSeq" id="WP_264850580.1">
    <property type="nucleotide sequence ID" value="NZ_BRXR01000001.1"/>
</dbReference>
<name>A0ABQ5N890_9CLOT</name>
<dbReference type="Pfam" id="PF12673">
    <property type="entry name" value="SipL"/>
    <property type="match status" value="3"/>
</dbReference>
<dbReference type="InterPro" id="IPR024300">
    <property type="entry name" value="SipL_SPOCS_dom"/>
</dbReference>
<dbReference type="PROSITE" id="PS51782">
    <property type="entry name" value="LYSM"/>
    <property type="match status" value="1"/>
</dbReference>
<proteinExistence type="predicted"/>
<dbReference type="Gene3D" id="3.10.350.10">
    <property type="entry name" value="LysM domain"/>
    <property type="match status" value="1"/>
</dbReference>
<accession>A0ABQ5N890</accession>
<keyword evidence="3" id="KW-1185">Reference proteome</keyword>
<dbReference type="InterPro" id="IPR018392">
    <property type="entry name" value="LysM"/>
</dbReference>
<dbReference type="PANTHER" id="PTHR33734">
    <property type="entry name" value="LYSM DOMAIN-CONTAINING GPI-ANCHORED PROTEIN 2"/>
    <property type="match status" value="1"/>
</dbReference>
<dbReference type="Pfam" id="PF01476">
    <property type="entry name" value="LysM"/>
    <property type="match status" value="1"/>
</dbReference>
<gene>
    <name evidence="2" type="ORF">bsdE14_27090</name>
</gene>
<organism evidence="2 3">
    <name type="scientific">Clostridium omnivorum</name>
    <dbReference type="NCBI Taxonomy" id="1604902"/>
    <lineage>
        <taxon>Bacteria</taxon>
        <taxon>Bacillati</taxon>
        <taxon>Bacillota</taxon>
        <taxon>Clostridia</taxon>
        <taxon>Eubacteriales</taxon>
        <taxon>Clostridiaceae</taxon>
        <taxon>Clostridium</taxon>
    </lineage>
</organism>
<dbReference type="SMART" id="SM00257">
    <property type="entry name" value="LysM"/>
    <property type="match status" value="1"/>
</dbReference>
<reference evidence="2 3" key="1">
    <citation type="journal article" date="2024" name="Int. J. Syst. Evol. Microbiol.">
        <title>Clostridium omnivorum sp. nov., isolated from anoxic soil under the treatment of reductive soil disinfestation.</title>
        <authorList>
            <person name="Ueki A."/>
            <person name="Tonouchi A."/>
            <person name="Kaku N."/>
            <person name="Honma S."/>
            <person name="Ueki K."/>
        </authorList>
    </citation>
    <scope>NUCLEOTIDE SEQUENCE [LARGE SCALE GENOMIC DNA]</scope>
    <source>
        <strain evidence="2 3">E14</strain>
    </source>
</reference>
<dbReference type="CDD" id="cd00118">
    <property type="entry name" value="LysM"/>
    <property type="match status" value="1"/>
</dbReference>
<feature type="domain" description="LysM" evidence="1">
    <location>
        <begin position="470"/>
        <end position="514"/>
    </location>
</feature>
<dbReference type="Proteomes" id="UP001208567">
    <property type="component" value="Unassembled WGS sequence"/>
</dbReference>
<evidence type="ECO:0000313" key="2">
    <source>
        <dbReference type="EMBL" id="GLC31299.1"/>
    </source>
</evidence>
<dbReference type="InterPro" id="IPR036779">
    <property type="entry name" value="LysM_dom_sf"/>
</dbReference>
<dbReference type="EMBL" id="BRXR01000001">
    <property type="protein sequence ID" value="GLC31299.1"/>
    <property type="molecule type" value="Genomic_DNA"/>
</dbReference>
<comment type="caution">
    <text evidence="2">The sequence shown here is derived from an EMBL/GenBank/DDBJ whole genome shotgun (WGS) entry which is preliminary data.</text>
</comment>
<dbReference type="SUPFAM" id="SSF54106">
    <property type="entry name" value="LysM domain"/>
    <property type="match status" value="1"/>
</dbReference>